<dbReference type="Pfam" id="PF12275">
    <property type="entry name" value="DUF3616"/>
    <property type="match status" value="1"/>
</dbReference>
<evidence type="ECO:0000256" key="7">
    <source>
        <dbReference type="ARBA" id="ARBA00023136"/>
    </source>
</evidence>
<sequence>MSDVSNKNLYKYVNEDLDSASNDNVNENLDENLNKRLHDQVDKGLHSTVSEDLKSENLNDTESLTPDLSEKKKKKKKAKLELPAESSVENAVDGEVKAPLGTSKAVETMFRNALRTELDLIALAATKANIMISMNGIIISALMISGAFIFVSSVAFLIPAGMFMFTAAASIFFAILAASPEKAHYFTGFSKWLKALIKREAHFRDLHGFLARANRSSDGEVNLLINKDRMQLTREEYWERMQAMMRDRDETYHAMSDQLYWLGQIAARNGKMLNISYSIFRWGMLFSVLASIFLKALLFFYPAAASDVPPQLDASGMGTLVGVYEPSAVQQLPDGRVLVVEDEEQRAMNIMTVAPDGSLSENAVASLQLTRSFGRKLNDLEGLTADDKGFIYAVTSHSSDTSGKRDPNREQLIRFRVNGNIAGDISDMSTLREEIAKSPVINAAFQARLNTGINIDELDIEGLAYDNSTHSLMLGLRGPMAGKSSVIIPIINSDDIFTNKAAPVFGQPIFLDLNGGGIRSLYFDPVLGMFVIANEINDPAGNKEAQIWTWTGDPKDKPAKVETPELAALKNIEAVDSITANGTIKMIFMADEGDAKKGIHARYVLLDYKKFTQ</sequence>
<proteinExistence type="predicted"/>
<dbReference type="STRING" id="45610.AOC03_08115"/>
<keyword evidence="4" id="KW-0547">Nucleotide-binding</keyword>
<keyword evidence="6" id="KW-0051">Antiviral defense</keyword>
<dbReference type="GO" id="GO:0051607">
    <property type="term" value="P:defense response to virus"/>
    <property type="evidence" value="ECO:0007669"/>
    <property type="project" value="UniProtKB-KW"/>
</dbReference>
<protein>
    <recommendedName>
        <fullName evidence="10">Cadherin domain-containing protein</fullName>
    </recommendedName>
</protein>
<dbReference type="InterPro" id="IPR043760">
    <property type="entry name" value="PycTM_dom"/>
</dbReference>
<feature type="transmembrane region" description="Helical" evidence="9">
    <location>
        <begin position="279"/>
        <end position="301"/>
    </location>
</feature>
<dbReference type="RefSeq" id="WP_062534955.1">
    <property type="nucleotide sequence ID" value="NZ_CP012678.1"/>
</dbReference>
<dbReference type="Pfam" id="PF18967">
    <property type="entry name" value="PycTM"/>
    <property type="match status" value="1"/>
</dbReference>
<evidence type="ECO:0000259" key="10">
    <source>
        <dbReference type="PROSITE" id="PS50268"/>
    </source>
</evidence>
<dbReference type="OrthoDB" id="5560405at2"/>
<dbReference type="InterPro" id="IPR002126">
    <property type="entry name" value="Cadherin-like_dom"/>
</dbReference>
<dbReference type="InterPro" id="IPR022060">
    <property type="entry name" value="DUF3616"/>
</dbReference>
<feature type="domain" description="Cadherin" evidence="10">
    <location>
        <begin position="358"/>
        <end position="505"/>
    </location>
</feature>
<keyword evidence="3 9" id="KW-0812">Transmembrane</keyword>
<evidence type="ECO:0000256" key="5">
    <source>
        <dbReference type="ARBA" id="ARBA00022989"/>
    </source>
</evidence>
<dbReference type="GO" id="GO:0007156">
    <property type="term" value="P:homophilic cell adhesion via plasma membrane adhesion molecules"/>
    <property type="evidence" value="ECO:0007669"/>
    <property type="project" value="InterPro"/>
</dbReference>
<dbReference type="EMBL" id="CP012678">
    <property type="protein sequence ID" value="ALF60011.1"/>
    <property type="molecule type" value="Genomic_DNA"/>
</dbReference>
<dbReference type="GO" id="GO:0000166">
    <property type="term" value="F:nucleotide binding"/>
    <property type="evidence" value="ECO:0007669"/>
    <property type="project" value="UniProtKB-KW"/>
</dbReference>
<organism evidence="11 12">
    <name type="scientific">Psychrobacter urativorans</name>
    <dbReference type="NCBI Taxonomy" id="45610"/>
    <lineage>
        <taxon>Bacteria</taxon>
        <taxon>Pseudomonadati</taxon>
        <taxon>Pseudomonadota</taxon>
        <taxon>Gammaproteobacteria</taxon>
        <taxon>Moraxellales</taxon>
        <taxon>Moraxellaceae</taxon>
        <taxon>Psychrobacter</taxon>
    </lineage>
</organism>
<evidence type="ECO:0000256" key="8">
    <source>
        <dbReference type="SAM" id="MobiDB-lite"/>
    </source>
</evidence>
<name>A0A0M4TVP1_9GAMM</name>
<dbReference type="KEGG" id="pur:AOC03_08115"/>
<gene>
    <name evidence="11" type="ORF">AOC03_08115</name>
</gene>
<feature type="transmembrane region" description="Helical" evidence="9">
    <location>
        <begin position="156"/>
        <end position="178"/>
    </location>
</feature>
<dbReference type="GO" id="GO:0005886">
    <property type="term" value="C:plasma membrane"/>
    <property type="evidence" value="ECO:0007669"/>
    <property type="project" value="UniProtKB-SubCell"/>
</dbReference>
<evidence type="ECO:0000313" key="11">
    <source>
        <dbReference type="EMBL" id="ALF60011.1"/>
    </source>
</evidence>
<evidence type="ECO:0000256" key="2">
    <source>
        <dbReference type="ARBA" id="ARBA00022475"/>
    </source>
</evidence>
<dbReference type="Proteomes" id="UP000059847">
    <property type="component" value="Chromosome"/>
</dbReference>
<keyword evidence="12" id="KW-1185">Reference proteome</keyword>
<reference evidence="11 12" key="1">
    <citation type="submission" date="2015-09" db="EMBL/GenBank/DDBJ databases">
        <title>Complete genome of Psychrobacter urativorans R10.10B.</title>
        <authorList>
            <person name="See-Too W.S."/>
            <person name="Chan K.G."/>
        </authorList>
    </citation>
    <scope>NUCLEOTIDE SEQUENCE [LARGE SCALE GENOMIC DNA]</scope>
    <source>
        <strain evidence="11 12">R10.10B</strain>
    </source>
</reference>
<keyword evidence="7 9" id="KW-0472">Membrane</keyword>
<accession>A0A0M4TVP1</accession>
<evidence type="ECO:0000256" key="6">
    <source>
        <dbReference type="ARBA" id="ARBA00023118"/>
    </source>
</evidence>
<evidence type="ECO:0000256" key="4">
    <source>
        <dbReference type="ARBA" id="ARBA00022741"/>
    </source>
</evidence>
<evidence type="ECO:0000256" key="9">
    <source>
        <dbReference type="SAM" id="Phobius"/>
    </source>
</evidence>
<dbReference type="AlphaFoldDB" id="A0A0M4TVP1"/>
<dbReference type="GO" id="GO:0005509">
    <property type="term" value="F:calcium ion binding"/>
    <property type="evidence" value="ECO:0007669"/>
    <property type="project" value="InterPro"/>
</dbReference>
<feature type="region of interest" description="Disordered" evidence="8">
    <location>
        <begin position="56"/>
        <end position="76"/>
    </location>
</feature>
<evidence type="ECO:0000256" key="1">
    <source>
        <dbReference type="ARBA" id="ARBA00004236"/>
    </source>
</evidence>
<feature type="transmembrane region" description="Helical" evidence="9">
    <location>
        <begin position="130"/>
        <end position="150"/>
    </location>
</feature>
<evidence type="ECO:0000256" key="3">
    <source>
        <dbReference type="ARBA" id="ARBA00022692"/>
    </source>
</evidence>
<evidence type="ECO:0000313" key="12">
    <source>
        <dbReference type="Proteomes" id="UP000059847"/>
    </source>
</evidence>
<comment type="subcellular location">
    <subcellularLocation>
        <location evidence="1">Cell membrane</location>
    </subcellularLocation>
</comment>
<keyword evidence="2" id="KW-1003">Cell membrane</keyword>
<dbReference type="PROSITE" id="PS50268">
    <property type="entry name" value="CADHERIN_2"/>
    <property type="match status" value="1"/>
</dbReference>
<keyword evidence="5 9" id="KW-1133">Transmembrane helix</keyword>